<dbReference type="GO" id="GO:0016740">
    <property type="term" value="F:transferase activity"/>
    <property type="evidence" value="ECO:0007669"/>
    <property type="project" value="UniProtKB-KW"/>
</dbReference>
<sequence length="235" mass="28052">MRYHLDVVQEGAFVDPHKFEDKKDVLFWRGANSGGRYAHKHQWQLFHRTRLLEWERRFAQKYPNNVFDAGKAGPPTLKPKSVKDKSLSWLAVDIGFHRYVQTDKNLEKQLGELYPVKSQVSFKQTVQFKYLLVVDGNTWPSRLSRYLQSNSVILLATAFTDWYMWMLEPWVHYIPVRMDLTDLEEKLRWAKDHEKEVKEIVKRAQTFIKGINRIEQMWCYTGLMMLEYSRLYDAA</sequence>
<evidence type="ECO:0000313" key="5">
    <source>
        <dbReference type="Proteomes" id="UP000193642"/>
    </source>
</evidence>
<gene>
    <name evidence="4" type="ORF">BCR33DRAFT_63044</name>
</gene>
<dbReference type="Proteomes" id="UP000193642">
    <property type="component" value="Unassembled WGS sequence"/>
</dbReference>
<dbReference type="PANTHER" id="PTHR12203">
    <property type="entry name" value="KDEL LYS-ASP-GLU-LEU CONTAINING - RELATED"/>
    <property type="match status" value="1"/>
</dbReference>
<protein>
    <recommendedName>
        <fullName evidence="3">Glycosyl transferase CAP10 domain-containing protein</fullName>
    </recommendedName>
</protein>
<dbReference type="Pfam" id="PF05686">
    <property type="entry name" value="Glyco_transf_90"/>
    <property type="match status" value="1"/>
</dbReference>
<keyword evidence="5" id="KW-1185">Reference proteome</keyword>
<comment type="caution">
    <text evidence="4">The sequence shown here is derived from an EMBL/GenBank/DDBJ whole genome shotgun (WGS) entry which is preliminary data.</text>
</comment>
<name>A0A1Y2CML2_9FUNG</name>
<evidence type="ECO:0000313" key="4">
    <source>
        <dbReference type="EMBL" id="ORY48259.1"/>
    </source>
</evidence>
<evidence type="ECO:0000256" key="1">
    <source>
        <dbReference type="ARBA" id="ARBA00010118"/>
    </source>
</evidence>
<accession>A0A1Y2CML2</accession>
<feature type="domain" description="Glycosyl transferase CAP10" evidence="3">
    <location>
        <begin position="13"/>
        <end position="235"/>
    </location>
</feature>
<evidence type="ECO:0000259" key="3">
    <source>
        <dbReference type="SMART" id="SM00672"/>
    </source>
</evidence>
<keyword evidence="2" id="KW-0808">Transferase</keyword>
<organism evidence="4 5">
    <name type="scientific">Rhizoclosmatium globosum</name>
    <dbReference type="NCBI Taxonomy" id="329046"/>
    <lineage>
        <taxon>Eukaryota</taxon>
        <taxon>Fungi</taxon>
        <taxon>Fungi incertae sedis</taxon>
        <taxon>Chytridiomycota</taxon>
        <taxon>Chytridiomycota incertae sedis</taxon>
        <taxon>Chytridiomycetes</taxon>
        <taxon>Chytridiales</taxon>
        <taxon>Chytriomycetaceae</taxon>
        <taxon>Rhizoclosmatium</taxon>
    </lineage>
</organism>
<dbReference type="OrthoDB" id="541052at2759"/>
<dbReference type="InterPro" id="IPR051091">
    <property type="entry name" value="O-Glucosyltr/Glycosyltrsf_90"/>
</dbReference>
<comment type="similarity">
    <text evidence="1">Belongs to the glycosyltransferase 90 family.</text>
</comment>
<dbReference type="AlphaFoldDB" id="A0A1Y2CML2"/>
<proteinExistence type="inferred from homology"/>
<dbReference type="PANTHER" id="PTHR12203:SF35">
    <property type="entry name" value="PROTEIN O-GLUCOSYLTRANSFERASE 1"/>
    <property type="match status" value="1"/>
</dbReference>
<reference evidence="4 5" key="1">
    <citation type="submission" date="2016-07" db="EMBL/GenBank/DDBJ databases">
        <title>Pervasive Adenine N6-methylation of Active Genes in Fungi.</title>
        <authorList>
            <consortium name="DOE Joint Genome Institute"/>
            <person name="Mondo S.J."/>
            <person name="Dannebaum R.O."/>
            <person name="Kuo R.C."/>
            <person name="Labutti K."/>
            <person name="Haridas S."/>
            <person name="Kuo A."/>
            <person name="Salamov A."/>
            <person name="Ahrendt S.R."/>
            <person name="Lipzen A."/>
            <person name="Sullivan W."/>
            <person name="Andreopoulos W.B."/>
            <person name="Clum A."/>
            <person name="Lindquist E."/>
            <person name="Daum C."/>
            <person name="Ramamoorthy G.K."/>
            <person name="Gryganskyi A."/>
            <person name="Culley D."/>
            <person name="Magnuson J.K."/>
            <person name="James T.Y."/>
            <person name="O'Malley M.A."/>
            <person name="Stajich J.E."/>
            <person name="Spatafora J.W."/>
            <person name="Visel A."/>
            <person name="Grigoriev I.V."/>
        </authorList>
    </citation>
    <scope>NUCLEOTIDE SEQUENCE [LARGE SCALE GENOMIC DNA]</scope>
    <source>
        <strain evidence="4 5">JEL800</strain>
    </source>
</reference>
<dbReference type="InterPro" id="IPR006598">
    <property type="entry name" value="CAP10"/>
</dbReference>
<dbReference type="SMART" id="SM00672">
    <property type="entry name" value="CAP10"/>
    <property type="match status" value="1"/>
</dbReference>
<evidence type="ECO:0000256" key="2">
    <source>
        <dbReference type="ARBA" id="ARBA00022679"/>
    </source>
</evidence>
<dbReference type="EMBL" id="MCGO01000012">
    <property type="protein sequence ID" value="ORY48259.1"/>
    <property type="molecule type" value="Genomic_DNA"/>
</dbReference>